<keyword evidence="1 2" id="KW-0238">DNA-binding</keyword>
<dbReference type="PRINTS" id="PR00455">
    <property type="entry name" value="HTHTETR"/>
</dbReference>
<feature type="DNA-binding region" description="H-T-H motif" evidence="2">
    <location>
        <begin position="44"/>
        <end position="63"/>
    </location>
</feature>
<dbReference type="InterPro" id="IPR036271">
    <property type="entry name" value="Tet_transcr_reg_TetR-rel_C_sf"/>
</dbReference>
<dbReference type="InterPro" id="IPR050109">
    <property type="entry name" value="HTH-type_TetR-like_transc_reg"/>
</dbReference>
<dbReference type="EMBL" id="CP117884">
    <property type="protein sequence ID" value="WDF82786.1"/>
    <property type="molecule type" value="Genomic_DNA"/>
</dbReference>
<dbReference type="RefSeq" id="WP_274260487.1">
    <property type="nucleotide sequence ID" value="NZ_CP117884.1"/>
</dbReference>
<organism evidence="4 5">
    <name type="scientific">Lacticaseibacillus pabuli</name>
    <dbReference type="NCBI Taxonomy" id="3025672"/>
    <lineage>
        <taxon>Bacteria</taxon>
        <taxon>Bacillati</taxon>
        <taxon>Bacillota</taxon>
        <taxon>Bacilli</taxon>
        <taxon>Lactobacillales</taxon>
        <taxon>Lactobacillaceae</taxon>
        <taxon>Lacticaseibacillus</taxon>
    </lineage>
</organism>
<protein>
    <submittedName>
        <fullName evidence="4">TetR/AcrR family transcriptional regulator</fullName>
    </submittedName>
</protein>
<evidence type="ECO:0000259" key="3">
    <source>
        <dbReference type="PROSITE" id="PS50977"/>
    </source>
</evidence>
<dbReference type="Gene3D" id="1.10.357.10">
    <property type="entry name" value="Tetracycline Repressor, domain 2"/>
    <property type="match status" value="1"/>
</dbReference>
<dbReference type="InterPro" id="IPR001647">
    <property type="entry name" value="HTH_TetR"/>
</dbReference>
<gene>
    <name evidence="4" type="ORF">PQ472_00670</name>
</gene>
<dbReference type="SUPFAM" id="SSF48498">
    <property type="entry name" value="Tetracyclin repressor-like, C-terminal domain"/>
    <property type="match status" value="1"/>
</dbReference>
<proteinExistence type="predicted"/>
<sequence>MAESTNLDALYTQSLQQSDLTAKQQAILQAALDLFAEQGFDHTTTKDIAQRAGVAEGTVYKRYKTKAELLAAVLAPFATDVLPLAADEFIDSRLNGQPADLHQYLEIVVGDRVDFAAKNFKYVKIVFERALADNDFRQRILHNIAPRVMGPLFKMINGLRDRGLIVDLPTDMIAQFMLSTLFGFAFRLMVADEPMTIEKQKTNILKFLENGLTANK</sequence>
<evidence type="ECO:0000313" key="5">
    <source>
        <dbReference type="Proteomes" id="UP001220377"/>
    </source>
</evidence>
<dbReference type="PROSITE" id="PS50977">
    <property type="entry name" value="HTH_TETR_2"/>
    <property type="match status" value="1"/>
</dbReference>
<evidence type="ECO:0000313" key="4">
    <source>
        <dbReference type="EMBL" id="WDF82786.1"/>
    </source>
</evidence>
<dbReference type="Proteomes" id="UP001220377">
    <property type="component" value="Chromosome"/>
</dbReference>
<dbReference type="Pfam" id="PF00440">
    <property type="entry name" value="TetR_N"/>
    <property type="match status" value="1"/>
</dbReference>
<accession>A0ABY7WRP9</accession>
<dbReference type="SUPFAM" id="SSF46689">
    <property type="entry name" value="Homeodomain-like"/>
    <property type="match status" value="1"/>
</dbReference>
<keyword evidence="5" id="KW-1185">Reference proteome</keyword>
<name>A0ABY7WRP9_9LACO</name>
<evidence type="ECO:0000256" key="1">
    <source>
        <dbReference type="ARBA" id="ARBA00023125"/>
    </source>
</evidence>
<evidence type="ECO:0000256" key="2">
    <source>
        <dbReference type="PROSITE-ProRule" id="PRU00335"/>
    </source>
</evidence>
<dbReference type="InterPro" id="IPR009057">
    <property type="entry name" value="Homeodomain-like_sf"/>
</dbReference>
<feature type="domain" description="HTH tetR-type" evidence="3">
    <location>
        <begin position="21"/>
        <end position="81"/>
    </location>
</feature>
<reference evidence="4 5" key="1">
    <citation type="submission" date="2023-02" db="EMBL/GenBank/DDBJ databases">
        <title>Genome sequence of Lacticaseibacillus sp. KACC 23028.</title>
        <authorList>
            <person name="Kim S."/>
            <person name="Heo J."/>
            <person name="Kwon S.-W."/>
        </authorList>
    </citation>
    <scope>NUCLEOTIDE SEQUENCE [LARGE SCALE GENOMIC DNA]</scope>
    <source>
        <strain evidence="4 5">KACC 23028</strain>
    </source>
</reference>
<dbReference type="PANTHER" id="PTHR30055:SF222">
    <property type="entry name" value="REGULATORY PROTEIN"/>
    <property type="match status" value="1"/>
</dbReference>
<dbReference type="PANTHER" id="PTHR30055">
    <property type="entry name" value="HTH-TYPE TRANSCRIPTIONAL REGULATOR RUTR"/>
    <property type="match status" value="1"/>
</dbReference>